<evidence type="ECO:0000256" key="1">
    <source>
        <dbReference type="ARBA" id="ARBA00004418"/>
    </source>
</evidence>
<feature type="region of interest" description="Disordered" evidence="7">
    <location>
        <begin position="98"/>
        <end position="123"/>
    </location>
</feature>
<evidence type="ECO:0000256" key="2">
    <source>
        <dbReference type="ARBA" id="ARBA00005182"/>
    </source>
</evidence>
<comment type="subcellular location">
    <subcellularLocation>
        <location evidence="1">Periplasm</location>
    </subcellularLocation>
</comment>
<dbReference type="Proteomes" id="UP000004705">
    <property type="component" value="Chromosome"/>
</dbReference>
<sequence>MLPPTPESWLPQEHNLYRPRHSAKQRTALVCAIVFFLAPALSFVLGVRAEPFENRALHDFPNPGDGWSFFTAFPAWATDHLPLREAGVEAADAVGTGLFGDPPGTQSGARSGTAGVQPEDEPKQVVPRELFPRVISGKDDWLFLGEDIASKCFPVMDVDRIVAALNKLRTAVEASGRDFVLVVAPNKTTIMTEHLPDDYVGKDCADARSAEFWRRLPAEAGAIDLREPLRHTAEQLDTDVYSAVDTHWNFAGGLTMTYAVAEQISPGITSTWQVERSKLRDWPADLLRLLGRSEKWDLHEYTLAPDGEKDRTRYIASDFKVPLRTQQFGKEVTGVYGGSVGVVADSFTQFASPFLAATNRNLVIAHSDTVAQGDPARIAELLGDRDVVVFEFVERILANGGSSLLRDDVIDAIGTALADNPR</sequence>
<dbReference type="OrthoDB" id="3264206at2"/>
<keyword evidence="8" id="KW-0812">Transmembrane</keyword>
<dbReference type="AlphaFoldDB" id="H8GBT6"/>
<dbReference type="GO" id="GO:0042121">
    <property type="term" value="P:alginic acid biosynthetic process"/>
    <property type="evidence" value="ECO:0007669"/>
    <property type="project" value="UniProtKB-UniPathway"/>
</dbReference>
<evidence type="ECO:0000313" key="11">
    <source>
        <dbReference type="Proteomes" id="UP000004705"/>
    </source>
</evidence>
<feature type="domain" description="AlgX/AlgJ SGNH hydrolase-like" evidence="9">
    <location>
        <begin position="134"/>
        <end position="293"/>
    </location>
</feature>
<reference evidence="10 11" key="1">
    <citation type="journal article" date="2012" name="Stand. Genomic Sci.">
        <title>Genome sequence of the soil bacterium Saccharomonospora azurea type strain (NA-128(T)).</title>
        <authorList>
            <person name="Klenk H.P."/>
            <person name="Held B."/>
            <person name="Lucas S."/>
            <person name="Lapidus A."/>
            <person name="Copeland A."/>
            <person name="Hammon N."/>
            <person name="Pitluck S."/>
            <person name="Goodwin L.A."/>
            <person name="Han C."/>
            <person name="Tapia R."/>
            <person name="Brambilla E.M."/>
            <person name="Potter G."/>
            <person name="Land M."/>
            <person name="Ivanova N."/>
            <person name="Rohde M."/>
            <person name="Goker M."/>
            <person name="Detter J.C."/>
            <person name="Kyrpides N.C."/>
            <person name="Woyke T."/>
        </authorList>
    </citation>
    <scope>NUCLEOTIDE SEQUENCE [LARGE SCALE GENOMIC DNA]</scope>
    <source>
        <strain evidence="10 11">NA-128</strain>
    </source>
</reference>
<keyword evidence="5" id="KW-0574">Periplasm</keyword>
<feature type="transmembrane region" description="Helical" evidence="8">
    <location>
        <begin position="27"/>
        <end position="47"/>
    </location>
</feature>
<dbReference type="InterPro" id="IPR031811">
    <property type="entry name" value="ALGX/ALGJ_SGNH-like"/>
</dbReference>
<dbReference type="GO" id="GO:0016740">
    <property type="term" value="F:transferase activity"/>
    <property type="evidence" value="ECO:0007669"/>
    <property type="project" value="UniProtKB-KW"/>
</dbReference>
<evidence type="ECO:0000256" key="6">
    <source>
        <dbReference type="ARBA" id="ARBA00022841"/>
    </source>
</evidence>
<evidence type="ECO:0000256" key="4">
    <source>
        <dbReference type="ARBA" id="ARBA00022729"/>
    </source>
</evidence>
<evidence type="ECO:0000256" key="8">
    <source>
        <dbReference type="SAM" id="Phobius"/>
    </source>
</evidence>
<keyword evidence="4" id="KW-0732">Signal</keyword>
<keyword evidence="3" id="KW-0808">Transferase</keyword>
<comment type="pathway">
    <text evidence="2">Glycan biosynthesis; alginate biosynthesis.</text>
</comment>
<keyword evidence="8" id="KW-1133">Transmembrane helix</keyword>
<keyword evidence="8" id="KW-0472">Membrane</keyword>
<dbReference type="GO" id="GO:0042597">
    <property type="term" value="C:periplasmic space"/>
    <property type="evidence" value="ECO:0007669"/>
    <property type="project" value="UniProtKB-SubCell"/>
</dbReference>
<gene>
    <name evidence="10" type="ORF">SacazDRAFT_02851</name>
</gene>
<keyword evidence="11" id="KW-1185">Reference proteome</keyword>
<proteinExistence type="predicted"/>
<evidence type="ECO:0000259" key="9">
    <source>
        <dbReference type="Pfam" id="PF16822"/>
    </source>
</evidence>
<protein>
    <recommendedName>
        <fullName evidence="9">AlgX/AlgJ SGNH hydrolase-like domain-containing protein</fullName>
    </recommendedName>
</protein>
<evidence type="ECO:0000256" key="3">
    <source>
        <dbReference type="ARBA" id="ARBA00022679"/>
    </source>
</evidence>
<evidence type="ECO:0000256" key="5">
    <source>
        <dbReference type="ARBA" id="ARBA00022764"/>
    </source>
</evidence>
<evidence type="ECO:0000313" key="10">
    <source>
        <dbReference type="EMBL" id="EHY89739.1"/>
    </source>
</evidence>
<evidence type="ECO:0000256" key="7">
    <source>
        <dbReference type="SAM" id="MobiDB-lite"/>
    </source>
</evidence>
<dbReference type="EMBL" id="CM001466">
    <property type="protein sequence ID" value="EHY89739.1"/>
    <property type="molecule type" value="Genomic_DNA"/>
</dbReference>
<accession>H8GBT6</accession>
<organism evidence="10 11">
    <name type="scientific">Saccharomonospora azurea NA-128</name>
    <dbReference type="NCBI Taxonomy" id="882081"/>
    <lineage>
        <taxon>Bacteria</taxon>
        <taxon>Bacillati</taxon>
        <taxon>Actinomycetota</taxon>
        <taxon>Actinomycetes</taxon>
        <taxon>Pseudonocardiales</taxon>
        <taxon>Pseudonocardiaceae</taxon>
        <taxon>Saccharomonospora</taxon>
    </lineage>
</organism>
<dbReference type="Pfam" id="PF16822">
    <property type="entry name" value="ALGX"/>
    <property type="match status" value="1"/>
</dbReference>
<dbReference type="UniPathway" id="UPA00286"/>
<dbReference type="HOGENOM" id="CLU_628192_0_0_11"/>
<name>H8GBT6_9PSEU</name>
<keyword evidence="6" id="KW-0016">Alginate biosynthesis</keyword>